<proteinExistence type="predicted"/>
<reference evidence="7 8" key="1">
    <citation type="submission" date="2017-06" db="EMBL/GenBank/DDBJ databases">
        <title>Ant-infecting Ophiocordyceps genomes reveal a high diversity of potential behavioral manipulation genes and a possible major role for enterotoxins.</title>
        <authorList>
            <person name="De Bekker C."/>
            <person name="Evans H.C."/>
            <person name="Brachmann A."/>
            <person name="Hughes D.P."/>
        </authorList>
    </citation>
    <scope>NUCLEOTIDE SEQUENCE [LARGE SCALE GENOMIC DNA]</scope>
    <source>
        <strain evidence="7 8">Map16</strain>
    </source>
</reference>
<keyword evidence="6" id="KW-0349">Heme</keyword>
<dbReference type="CDD" id="cd09817">
    <property type="entry name" value="linoleate_diol_synthase_like"/>
    <property type="match status" value="1"/>
</dbReference>
<evidence type="ECO:0000313" key="7">
    <source>
        <dbReference type="EMBL" id="PHH80855.1"/>
    </source>
</evidence>
<dbReference type="Proteomes" id="UP000226431">
    <property type="component" value="Unassembled WGS sequence"/>
</dbReference>
<dbReference type="Gene3D" id="1.10.630.10">
    <property type="entry name" value="Cytochrome P450"/>
    <property type="match status" value="1"/>
</dbReference>
<dbReference type="PROSITE" id="PS50292">
    <property type="entry name" value="PEROXIDASE_3"/>
    <property type="match status" value="1"/>
</dbReference>
<dbReference type="EMBL" id="NJES01000007">
    <property type="protein sequence ID" value="PHH80855.1"/>
    <property type="molecule type" value="Genomic_DNA"/>
</dbReference>
<evidence type="ECO:0000256" key="4">
    <source>
        <dbReference type="ARBA" id="ARBA00023002"/>
    </source>
</evidence>
<dbReference type="GO" id="GO:0020037">
    <property type="term" value="F:heme binding"/>
    <property type="evidence" value="ECO:0007669"/>
    <property type="project" value="InterPro"/>
</dbReference>
<dbReference type="GO" id="GO:0004601">
    <property type="term" value="F:peroxidase activity"/>
    <property type="evidence" value="ECO:0007669"/>
    <property type="project" value="InterPro"/>
</dbReference>
<evidence type="ECO:0000256" key="6">
    <source>
        <dbReference type="PIRSR" id="PIRSR619791-2"/>
    </source>
</evidence>
<keyword evidence="5 6" id="KW-0408">Iron</keyword>
<dbReference type="AlphaFoldDB" id="A0A2C5ZFY5"/>
<dbReference type="GO" id="GO:0051213">
    <property type="term" value="F:dioxygenase activity"/>
    <property type="evidence" value="ECO:0007669"/>
    <property type="project" value="UniProtKB-KW"/>
</dbReference>
<evidence type="ECO:0000313" key="8">
    <source>
        <dbReference type="Proteomes" id="UP000226431"/>
    </source>
</evidence>
<gene>
    <name evidence="7" type="ORF">CDD80_6414</name>
</gene>
<name>A0A2C5ZFY5_9HYPO</name>
<dbReference type="STRING" id="2004952.A0A2C5ZFY5"/>
<dbReference type="GO" id="GO:0005506">
    <property type="term" value="F:iron ion binding"/>
    <property type="evidence" value="ECO:0007669"/>
    <property type="project" value="InterPro"/>
</dbReference>
<dbReference type="GO" id="GO:0006631">
    <property type="term" value="P:fatty acid metabolic process"/>
    <property type="evidence" value="ECO:0007669"/>
    <property type="project" value="UniProtKB-ARBA"/>
</dbReference>
<dbReference type="InterPro" id="IPR010255">
    <property type="entry name" value="Haem_peroxidase_sf"/>
</dbReference>
<keyword evidence="2 6" id="KW-0479">Metal-binding</keyword>
<evidence type="ECO:0008006" key="9">
    <source>
        <dbReference type="Google" id="ProtNLM"/>
    </source>
</evidence>
<evidence type="ECO:0000256" key="2">
    <source>
        <dbReference type="ARBA" id="ARBA00022723"/>
    </source>
</evidence>
<comment type="subunit">
    <text evidence="1">Homotetramer.</text>
</comment>
<dbReference type="SUPFAM" id="SSF48264">
    <property type="entry name" value="Cytochrome P450"/>
    <property type="match status" value="1"/>
</dbReference>
<dbReference type="GO" id="GO:0016705">
    <property type="term" value="F:oxidoreductase activity, acting on paired donors, with incorporation or reduction of molecular oxygen"/>
    <property type="evidence" value="ECO:0007669"/>
    <property type="project" value="InterPro"/>
</dbReference>
<organism evidence="7 8">
    <name type="scientific">Ophiocordyceps camponoti-rufipedis</name>
    <dbReference type="NCBI Taxonomy" id="2004952"/>
    <lineage>
        <taxon>Eukaryota</taxon>
        <taxon>Fungi</taxon>
        <taxon>Dikarya</taxon>
        <taxon>Ascomycota</taxon>
        <taxon>Pezizomycotina</taxon>
        <taxon>Sordariomycetes</taxon>
        <taxon>Hypocreomycetidae</taxon>
        <taxon>Hypocreales</taxon>
        <taxon>Ophiocordycipitaceae</taxon>
        <taxon>Ophiocordyceps</taxon>
    </lineage>
</organism>
<dbReference type="InterPro" id="IPR050783">
    <property type="entry name" value="Oxylipin_biosynth_metab"/>
</dbReference>
<dbReference type="Pfam" id="PF00067">
    <property type="entry name" value="p450"/>
    <property type="match status" value="1"/>
</dbReference>
<dbReference type="Gene3D" id="1.10.640.10">
    <property type="entry name" value="Haem peroxidase domain superfamily, animal type"/>
    <property type="match status" value="1"/>
</dbReference>
<dbReference type="InterPro" id="IPR019791">
    <property type="entry name" value="Haem_peroxidase_animal"/>
</dbReference>
<dbReference type="InterPro" id="IPR036396">
    <property type="entry name" value="Cyt_P450_sf"/>
</dbReference>
<sequence>MATEQKFQADELYADPRHQSTSSMDSLKLLMDLWHNHAAIRDQASESEIVSLVRELSHVKNGEPLDDKKGTTELLIGILTSLPATSESRHVLTSRLIDKLWAGLQHPPQSYVGGSASFRAAGEPMTADSDEAIEFTVPDTDVVLRGPLTDDNGFFQYRSPDGRGNNVLLPNVGRAGSPYARTVKATKRLQGIKPDAGMLFDLLMARDDAHYRENPADGSLSMTSSYLDLAPLYGSSLADQLEIRTMKLGKLKPDTFHEKRLLGQPAGVSVLLVLYSRFHNYVCDVLLQINENGRFGLACSPESSARERAVALAKQDHDLFNTARLIVGGLYINISIHDYLRAITNTHSSASSWTLDPRLDNTAADGTPHAVGNAVSVEFNLLYRFHSCISKRDERWISEFLLKLFPGREPKDLEDISATDLHGALVKLLEKAPKDPGLRDIGDIKRQADGTFRNEDLVRVLSETMEDPAGSFGARTIPKALRAVEILGIHQARRWQVASLNEFRDFFGLKRHETFSDINPDPDIAGLLEKLYSDPDMVELYPGLMIEDVKPLRTTGCGICPPYSVGRAVLTDAIALVRGDRFNTVDFTASNLTNWGYREIMPDYETLGGSVLYRLIQRTLPGWYPFNSVAVMQPMYTKAANVEIARKLGTMGQFTVDDTRPPPKTVAISTSAAIKEVLDRPDRFALPWLRGFNAMFPDGDKDLSWFMLAGDEAQNCQNRTELAGVMDGLPDAGGALLAMMAEEGARLLKKETLTLREGVHQVDMIRDVAIPLSARMLADLFYLDLRSDENPEGTLSSAELYRHLLNVRVWGVENTDGAQAWDRRRRAMESVQIIIDSTRRLVDEAASVGIAAKLSSLLSGRARSTKEASLRACGRKLVADLLDMYDSTERVVDTLWLSAFGGTGVAVTTFYEVMEYLLRPESATIWEHVREVALRGDDGALLACVNEVQRLASSQRNVRVAKQPCELEGKVIEAGNVVVMLLGEAGRNADEVPNPKAFDPTRQTGKVSCYSYGQHECLLKNLAPTYIAGMVRLVARLDGVKGVAGGAKTVRVEGQRMFLNDCWSRLGSNVSKAEGVSKFVPRLSANDKANMATLPLLDLTSTYIREGLGSVPKSSDRPQWRPRSYYWKDLLEATYGDVRTGLERS</sequence>
<dbReference type="GO" id="GO:0006979">
    <property type="term" value="P:response to oxidative stress"/>
    <property type="evidence" value="ECO:0007669"/>
    <property type="project" value="InterPro"/>
</dbReference>
<evidence type="ECO:0000256" key="3">
    <source>
        <dbReference type="ARBA" id="ARBA00022964"/>
    </source>
</evidence>
<dbReference type="InterPro" id="IPR037120">
    <property type="entry name" value="Haem_peroxidase_sf_animal"/>
</dbReference>
<dbReference type="PANTHER" id="PTHR11903:SF13">
    <property type="entry name" value="LINOLEATE 10R-LIPOXYGENASE"/>
    <property type="match status" value="1"/>
</dbReference>
<dbReference type="PANTHER" id="PTHR11903">
    <property type="entry name" value="PROSTAGLANDIN G/H SYNTHASE"/>
    <property type="match status" value="1"/>
</dbReference>
<dbReference type="InterPro" id="IPR001128">
    <property type="entry name" value="Cyt_P450"/>
</dbReference>
<evidence type="ECO:0000256" key="5">
    <source>
        <dbReference type="ARBA" id="ARBA00023004"/>
    </source>
</evidence>
<dbReference type="GO" id="GO:0004497">
    <property type="term" value="F:monooxygenase activity"/>
    <property type="evidence" value="ECO:0007669"/>
    <property type="project" value="InterPro"/>
</dbReference>
<accession>A0A2C5ZFY5</accession>
<protein>
    <recommendedName>
        <fullName evidence="9">Linoleate 8R-lipoxygenase</fullName>
    </recommendedName>
</protein>
<feature type="binding site" description="axial binding residue" evidence="6">
    <location>
        <position position="386"/>
    </location>
    <ligand>
        <name>heme b</name>
        <dbReference type="ChEBI" id="CHEBI:60344"/>
    </ligand>
    <ligandPart>
        <name>Fe</name>
        <dbReference type="ChEBI" id="CHEBI:18248"/>
    </ligandPart>
</feature>
<dbReference type="Pfam" id="PF03098">
    <property type="entry name" value="An_peroxidase"/>
    <property type="match status" value="1"/>
</dbReference>
<comment type="caution">
    <text evidence="7">The sequence shown here is derived from an EMBL/GenBank/DDBJ whole genome shotgun (WGS) entry which is preliminary data.</text>
</comment>
<evidence type="ECO:0000256" key="1">
    <source>
        <dbReference type="ARBA" id="ARBA00011881"/>
    </source>
</evidence>
<dbReference type="SUPFAM" id="SSF48113">
    <property type="entry name" value="Heme-dependent peroxidases"/>
    <property type="match status" value="1"/>
</dbReference>
<keyword evidence="4" id="KW-0560">Oxidoreductase</keyword>
<dbReference type="OrthoDB" id="823504at2759"/>
<dbReference type="InterPro" id="IPR034812">
    <property type="entry name" value="Ppo-like_N"/>
</dbReference>
<keyword evidence="3" id="KW-0223">Dioxygenase</keyword>
<keyword evidence="8" id="KW-1185">Reference proteome</keyword>